<feature type="domain" description="ABC transporter" evidence="3">
    <location>
        <begin position="26"/>
        <end position="131"/>
    </location>
</feature>
<keyword evidence="4" id="KW-0547">Nucleotide-binding</keyword>
<evidence type="ECO:0000256" key="2">
    <source>
        <dbReference type="ARBA" id="ARBA00022448"/>
    </source>
</evidence>
<keyword evidence="4" id="KW-0378">Hydrolase</keyword>
<keyword evidence="2" id="KW-0813">Transport</keyword>
<dbReference type="InterPro" id="IPR027417">
    <property type="entry name" value="P-loop_NTPase"/>
</dbReference>
<dbReference type="Proteomes" id="UP000254893">
    <property type="component" value="Unassembled WGS sequence"/>
</dbReference>
<evidence type="ECO:0000256" key="1">
    <source>
        <dbReference type="ARBA" id="ARBA00005417"/>
    </source>
</evidence>
<dbReference type="InterPro" id="IPR050153">
    <property type="entry name" value="Metal_Ion_Import_ABC"/>
</dbReference>
<dbReference type="PANTHER" id="PTHR42734">
    <property type="entry name" value="METAL TRANSPORT SYSTEM ATP-BINDING PROTEIN TM_0124-RELATED"/>
    <property type="match status" value="1"/>
</dbReference>
<dbReference type="RefSeq" id="WP_115171890.1">
    <property type="nucleotide sequence ID" value="NZ_UGYW01000002.1"/>
</dbReference>
<evidence type="ECO:0000313" key="5">
    <source>
        <dbReference type="Proteomes" id="UP000254893"/>
    </source>
</evidence>
<dbReference type="SUPFAM" id="SSF52540">
    <property type="entry name" value="P-loop containing nucleoside triphosphate hydrolases"/>
    <property type="match status" value="1"/>
</dbReference>
<accession>A0A380CYF0</accession>
<evidence type="ECO:0000259" key="3">
    <source>
        <dbReference type="Pfam" id="PF00005"/>
    </source>
</evidence>
<dbReference type="EMBL" id="UGYW01000002">
    <property type="protein sequence ID" value="SUJ30541.1"/>
    <property type="molecule type" value="Genomic_DNA"/>
</dbReference>
<name>A0A380CYF0_SPHSI</name>
<protein>
    <submittedName>
        <fullName evidence="4">Energy-coupling factor transporter ATP-binding protein EcfA 1</fullName>
        <ecNumber evidence="4">3.6.3.-</ecNumber>
    </submittedName>
</protein>
<dbReference type="GO" id="GO:0016887">
    <property type="term" value="F:ATP hydrolysis activity"/>
    <property type="evidence" value="ECO:0007669"/>
    <property type="project" value="InterPro"/>
</dbReference>
<evidence type="ECO:0000313" key="4">
    <source>
        <dbReference type="EMBL" id="SUJ30541.1"/>
    </source>
</evidence>
<dbReference type="Gene3D" id="3.40.50.300">
    <property type="entry name" value="P-loop containing nucleotide triphosphate hydrolases"/>
    <property type="match status" value="1"/>
</dbReference>
<keyword evidence="4" id="KW-0067">ATP-binding</keyword>
<dbReference type="GO" id="GO:0005524">
    <property type="term" value="F:ATP binding"/>
    <property type="evidence" value="ECO:0007669"/>
    <property type="project" value="UniProtKB-KW"/>
</dbReference>
<sequence>MNNFKELHVDSVQFTYTASQQLLTGAYLKCRIGDVVGLLGRNGCGKSTFLKIIFGTLKAHNSYILLNGKKAEKAYLTQKIGYLSQDSFLPSNEKVSSLIKLLVEDQLFRNTLLNNMKIRELKDKKVYQLSGVYFGDAGAGISESLGQLFR</sequence>
<organism evidence="4 5">
    <name type="scientific">Sphingobacterium spiritivorum</name>
    <name type="common">Flavobacterium spiritivorum</name>
    <dbReference type="NCBI Taxonomy" id="258"/>
    <lineage>
        <taxon>Bacteria</taxon>
        <taxon>Pseudomonadati</taxon>
        <taxon>Bacteroidota</taxon>
        <taxon>Sphingobacteriia</taxon>
        <taxon>Sphingobacteriales</taxon>
        <taxon>Sphingobacteriaceae</taxon>
        <taxon>Sphingobacterium</taxon>
    </lineage>
</organism>
<dbReference type="AlphaFoldDB" id="A0A380CYF0"/>
<dbReference type="PANTHER" id="PTHR42734:SF17">
    <property type="entry name" value="METAL TRANSPORT SYSTEM ATP-BINDING PROTEIN TM_0124-RELATED"/>
    <property type="match status" value="1"/>
</dbReference>
<dbReference type="Pfam" id="PF00005">
    <property type="entry name" value="ABC_tran"/>
    <property type="match status" value="1"/>
</dbReference>
<reference evidence="4 5" key="1">
    <citation type="submission" date="2018-06" db="EMBL/GenBank/DDBJ databases">
        <authorList>
            <consortium name="Pathogen Informatics"/>
            <person name="Doyle S."/>
        </authorList>
    </citation>
    <scope>NUCLEOTIDE SEQUENCE [LARGE SCALE GENOMIC DNA]</scope>
    <source>
        <strain evidence="4 5">NCTC11388</strain>
    </source>
</reference>
<comment type="similarity">
    <text evidence="1">Belongs to the ABC transporter superfamily.</text>
</comment>
<proteinExistence type="inferred from homology"/>
<gene>
    <name evidence="4" type="primary">ecfA1</name>
    <name evidence="4" type="ORF">NCTC11388_04788</name>
</gene>
<dbReference type="EC" id="3.6.3.-" evidence="4"/>
<dbReference type="InterPro" id="IPR003439">
    <property type="entry name" value="ABC_transporter-like_ATP-bd"/>
</dbReference>